<sequence length="64" mass="6916">MIAQLKSVGHVLSDEQQVQAVIRSLPNNWEHLKCLGAAKAASNAFVAESSGLQAQEKLERNGKD</sequence>
<gene>
    <name evidence="1" type="ORF">KY290_000872</name>
</gene>
<name>A0ABQ7WMJ9_SOLTU</name>
<dbReference type="EMBL" id="JAIVGD010000001">
    <property type="protein sequence ID" value="KAH0781274.1"/>
    <property type="molecule type" value="Genomic_DNA"/>
</dbReference>
<keyword evidence="2" id="KW-1185">Reference proteome</keyword>
<comment type="caution">
    <text evidence="1">The sequence shown here is derived from an EMBL/GenBank/DDBJ whole genome shotgun (WGS) entry which is preliminary data.</text>
</comment>
<proteinExistence type="predicted"/>
<evidence type="ECO:0000313" key="1">
    <source>
        <dbReference type="EMBL" id="KAH0781274.1"/>
    </source>
</evidence>
<accession>A0ABQ7WMJ9</accession>
<evidence type="ECO:0000313" key="2">
    <source>
        <dbReference type="Proteomes" id="UP000826656"/>
    </source>
</evidence>
<dbReference type="Proteomes" id="UP000826656">
    <property type="component" value="Unassembled WGS sequence"/>
</dbReference>
<protein>
    <submittedName>
        <fullName evidence="1">Uncharacterized protein</fullName>
    </submittedName>
</protein>
<reference evidence="1 2" key="1">
    <citation type="journal article" date="2021" name="bioRxiv">
        <title>Chromosome-scale and haplotype-resolved genome assembly of a tetraploid potato cultivar.</title>
        <authorList>
            <person name="Sun H."/>
            <person name="Jiao W.-B."/>
            <person name="Krause K."/>
            <person name="Campoy J.A."/>
            <person name="Goel M."/>
            <person name="Folz-Donahue K."/>
            <person name="Kukat C."/>
            <person name="Huettel B."/>
            <person name="Schneeberger K."/>
        </authorList>
    </citation>
    <scope>NUCLEOTIDE SEQUENCE [LARGE SCALE GENOMIC DNA]</scope>
    <source>
        <strain evidence="1">SolTubOtavaFocal</strain>
        <tissue evidence="1">Leaves</tissue>
    </source>
</reference>
<organism evidence="1 2">
    <name type="scientific">Solanum tuberosum</name>
    <name type="common">Potato</name>
    <dbReference type="NCBI Taxonomy" id="4113"/>
    <lineage>
        <taxon>Eukaryota</taxon>
        <taxon>Viridiplantae</taxon>
        <taxon>Streptophyta</taxon>
        <taxon>Embryophyta</taxon>
        <taxon>Tracheophyta</taxon>
        <taxon>Spermatophyta</taxon>
        <taxon>Magnoliopsida</taxon>
        <taxon>eudicotyledons</taxon>
        <taxon>Gunneridae</taxon>
        <taxon>Pentapetalae</taxon>
        <taxon>asterids</taxon>
        <taxon>lamiids</taxon>
        <taxon>Solanales</taxon>
        <taxon>Solanaceae</taxon>
        <taxon>Solanoideae</taxon>
        <taxon>Solaneae</taxon>
        <taxon>Solanum</taxon>
    </lineage>
</organism>